<keyword evidence="2" id="KW-1185">Reference proteome</keyword>
<organism evidence="1 2">
    <name type="scientific">Angustibacter luteus</name>
    <dbReference type="NCBI Taxonomy" id="658456"/>
    <lineage>
        <taxon>Bacteria</taxon>
        <taxon>Bacillati</taxon>
        <taxon>Actinomycetota</taxon>
        <taxon>Actinomycetes</taxon>
        <taxon>Kineosporiales</taxon>
        <taxon>Kineosporiaceae</taxon>
    </lineage>
</organism>
<dbReference type="Gene3D" id="1.20.120.450">
    <property type="entry name" value="dinb family like domain"/>
    <property type="match status" value="1"/>
</dbReference>
<dbReference type="Proteomes" id="UP001596189">
    <property type="component" value="Unassembled WGS sequence"/>
</dbReference>
<name>A0ABW1JDH0_9ACTN</name>
<comment type="caution">
    <text evidence="1">The sequence shown here is derived from an EMBL/GenBank/DDBJ whole genome shotgun (WGS) entry which is preliminary data.</text>
</comment>
<accession>A0ABW1JDH0</accession>
<sequence>MTDTRIDPPLVGPERESLRAWLDWHRGTLEHKCAGLTDEQLRLQAAVPSRLSLLGLVRHLAEVERTWFRRVFAGEAVPLVWSADGDFQAAYDATDASVDEAWAAWRSEVSRAREIEAAAESLDVTGHQAKWGEDVSLRWILVHMIEEYARHNGHADIVREAVDGVTGE</sequence>
<dbReference type="InterPro" id="IPR007061">
    <property type="entry name" value="MST-like"/>
</dbReference>
<reference evidence="2" key="1">
    <citation type="journal article" date="2019" name="Int. J. Syst. Evol. Microbiol.">
        <title>The Global Catalogue of Microorganisms (GCM) 10K type strain sequencing project: providing services to taxonomists for standard genome sequencing and annotation.</title>
        <authorList>
            <consortium name="The Broad Institute Genomics Platform"/>
            <consortium name="The Broad Institute Genome Sequencing Center for Infectious Disease"/>
            <person name="Wu L."/>
            <person name="Ma J."/>
        </authorList>
    </citation>
    <scope>NUCLEOTIDE SEQUENCE [LARGE SCALE GENOMIC DNA]</scope>
    <source>
        <strain evidence="2">KACC 14249</strain>
    </source>
</reference>
<protein>
    <submittedName>
        <fullName evidence="1">DinB family protein</fullName>
    </submittedName>
</protein>
<evidence type="ECO:0000313" key="2">
    <source>
        <dbReference type="Proteomes" id="UP001596189"/>
    </source>
</evidence>
<evidence type="ECO:0000313" key="1">
    <source>
        <dbReference type="EMBL" id="MFC6007391.1"/>
    </source>
</evidence>
<dbReference type="InterPro" id="IPR034660">
    <property type="entry name" value="DinB/YfiT-like"/>
</dbReference>
<dbReference type="RefSeq" id="WP_345716191.1">
    <property type="nucleotide sequence ID" value="NZ_BAABFP010000004.1"/>
</dbReference>
<proteinExistence type="predicted"/>
<dbReference type="SUPFAM" id="SSF109854">
    <property type="entry name" value="DinB/YfiT-like putative metalloenzymes"/>
    <property type="match status" value="1"/>
</dbReference>
<dbReference type="EMBL" id="JBHSRD010000003">
    <property type="protein sequence ID" value="MFC6007391.1"/>
    <property type="molecule type" value="Genomic_DNA"/>
</dbReference>
<gene>
    <name evidence="1" type="ORF">ACFQDO_09645</name>
</gene>
<dbReference type="Pfam" id="PF04978">
    <property type="entry name" value="MST"/>
    <property type="match status" value="1"/>
</dbReference>